<dbReference type="PIRSF" id="PIRSF038925">
    <property type="entry name" value="AMP-prot_trans"/>
    <property type="match status" value="1"/>
</dbReference>
<reference evidence="5" key="2">
    <citation type="submission" date="2021-04" db="EMBL/GenBank/DDBJ databases">
        <authorList>
            <person name="Gilroy R."/>
        </authorList>
    </citation>
    <scope>NUCLEOTIDE SEQUENCE</scope>
    <source>
        <strain evidence="5">ChiHecec2B26-446</strain>
    </source>
</reference>
<feature type="binding site" evidence="3">
    <location>
        <begin position="243"/>
        <end position="244"/>
    </location>
    <ligand>
        <name>ATP</name>
        <dbReference type="ChEBI" id="CHEBI:30616"/>
    </ligand>
</feature>
<dbReference type="InterPro" id="IPR025758">
    <property type="entry name" value="Fic/DOC_N"/>
</dbReference>
<feature type="binding site" evidence="3">
    <location>
        <begin position="205"/>
        <end position="212"/>
    </location>
    <ligand>
        <name>ATP</name>
        <dbReference type="ChEBI" id="CHEBI:30616"/>
    </ligand>
</feature>
<dbReference type="PANTHER" id="PTHR13504:SF38">
    <property type="entry name" value="FIDO DOMAIN-CONTAINING PROTEIN"/>
    <property type="match status" value="1"/>
</dbReference>
<dbReference type="InterPro" id="IPR036597">
    <property type="entry name" value="Fido-like_dom_sf"/>
</dbReference>
<evidence type="ECO:0000256" key="3">
    <source>
        <dbReference type="PIRSR" id="PIRSR640198-2"/>
    </source>
</evidence>
<dbReference type="InterPro" id="IPR026287">
    <property type="entry name" value="SoFic-like"/>
</dbReference>
<feature type="domain" description="Fido" evidence="4">
    <location>
        <begin position="115"/>
        <end position="265"/>
    </location>
</feature>
<keyword evidence="1" id="KW-0067">ATP-binding</keyword>
<dbReference type="PROSITE" id="PS51459">
    <property type="entry name" value="FIDO"/>
    <property type="match status" value="1"/>
</dbReference>
<comment type="caution">
    <text evidence="5">The sequence shown here is derived from an EMBL/GenBank/DDBJ whole genome shotgun (WGS) entry which is preliminary data.</text>
</comment>
<dbReference type="AlphaFoldDB" id="A0A9D1PYF9"/>
<dbReference type="InterPro" id="IPR040198">
    <property type="entry name" value="Fido_containing"/>
</dbReference>
<evidence type="ECO:0000256" key="2">
    <source>
        <dbReference type="PIRSR" id="PIRSR640198-1"/>
    </source>
</evidence>
<dbReference type="EMBL" id="DXHV01000064">
    <property type="protein sequence ID" value="HIW00917.1"/>
    <property type="molecule type" value="Genomic_DNA"/>
</dbReference>
<reference evidence="5" key="1">
    <citation type="journal article" date="2021" name="PeerJ">
        <title>Extensive microbial diversity within the chicken gut microbiome revealed by metagenomics and culture.</title>
        <authorList>
            <person name="Gilroy R."/>
            <person name="Ravi A."/>
            <person name="Getino M."/>
            <person name="Pursley I."/>
            <person name="Horton D.L."/>
            <person name="Alikhan N.F."/>
            <person name="Baker D."/>
            <person name="Gharbi K."/>
            <person name="Hall N."/>
            <person name="Watson M."/>
            <person name="Adriaenssens E.M."/>
            <person name="Foster-Nyarko E."/>
            <person name="Jarju S."/>
            <person name="Secka A."/>
            <person name="Antonio M."/>
            <person name="Oren A."/>
            <person name="Chaudhuri R.R."/>
            <person name="La Ragione R."/>
            <person name="Hildebrand F."/>
            <person name="Pallen M.J."/>
        </authorList>
    </citation>
    <scope>NUCLEOTIDE SEQUENCE</scope>
    <source>
        <strain evidence="5">ChiHecec2B26-446</strain>
    </source>
</reference>
<feature type="binding site" evidence="1">
    <location>
        <position position="66"/>
    </location>
    <ligand>
        <name>ATP</name>
        <dbReference type="ChEBI" id="CHEBI:30616"/>
    </ligand>
</feature>
<organism evidence="5 6">
    <name type="scientific">Candidatus Desulfovibrio intestinipullorum</name>
    <dbReference type="NCBI Taxonomy" id="2838536"/>
    <lineage>
        <taxon>Bacteria</taxon>
        <taxon>Pseudomonadati</taxon>
        <taxon>Thermodesulfobacteriota</taxon>
        <taxon>Desulfovibrionia</taxon>
        <taxon>Desulfovibrionales</taxon>
        <taxon>Desulfovibrionaceae</taxon>
        <taxon>Desulfovibrio</taxon>
    </lineage>
</organism>
<sequence>MSPSPFLLPPLPLSASEDKWGSFGMPEFQATALVSNLCGMLQVSARADLFWQTGLLQEARSSSAIEGIRATLDEILEAHAGRAVPVERQDDVQDVVNYSEALQTGLEEIGRGRPLTLSLVRALHAQLLQGARGARKTPGQWRQRQVYIGAPGAGPHAASFVPPDPVHVLPLLENWEQFLQRKDLNPLIQAAVMHAQFEMIHPFLDGNGRMGRILIALLFLDKKVLTRPCFLMSAFFLHHQKTYYELLGNVSKHGDWRAWIEFFLKAVAEQSRDTIALFMNMNRLYDESGEAFCASTRSSHALSVLDCLFQKPLFTLPDLQKQLSGRKLSHQSLVNILNRLEQSGHIERIAPGRGRTPALWRFRALMALLA</sequence>
<feature type="active site" evidence="2">
    <location>
        <position position="201"/>
    </location>
</feature>
<evidence type="ECO:0000313" key="5">
    <source>
        <dbReference type="EMBL" id="HIW00917.1"/>
    </source>
</evidence>
<feature type="binding site" evidence="1">
    <location>
        <position position="243"/>
    </location>
    <ligand>
        <name>ATP</name>
        <dbReference type="ChEBI" id="CHEBI:30616"/>
    </ligand>
</feature>
<protein>
    <submittedName>
        <fullName evidence="5">Fic family protein</fullName>
    </submittedName>
</protein>
<evidence type="ECO:0000313" key="6">
    <source>
        <dbReference type="Proteomes" id="UP000886752"/>
    </source>
</evidence>
<accession>A0A9D1PYF9</accession>
<evidence type="ECO:0000259" key="4">
    <source>
        <dbReference type="PROSITE" id="PS51459"/>
    </source>
</evidence>
<feature type="binding site" evidence="1">
    <location>
        <position position="201"/>
    </location>
    <ligand>
        <name>ATP</name>
        <dbReference type="ChEBI" id="CHEBI:30616"/>
    </ligand>
</feature>
<gene>
    <name evidence="5" type="ORF">H9894_06985</name>
</gene>
<dbReference type="PANTHER" id="PTHR13504">
    <property type="entry name" value="FIDO DOMAIN-CONTAINING PROTEIN DDB_G0283145"/>
    <property type="match status" value="1"/>
</dbReference>
<dbReference type="SUPFAM" id="SSF140931">
    <property type="entry name" value="Fic-like"/>
    <property type="match status" value="1"/>
</dbReference>
<dbReference type="GO" id="GO:0005524">
    <property type="term" value="F:ATP binding"/>
    <property type="evidence" value="ECO:0007669"/>
    <property type="project" value="UniProtKB-KW"/>
</dbReference>
<dbReference type="Proteomes" id="UP000886752">
    <property type="component" value="Unassembled WGS sequence"/>
</dbReference>
<dbReference type="InterPro" id="IPR003812">
    <property type="entry name" value="Fido"/>
</dbReference>
<dbReference type="Pfam" id="PF02661">
    <property type="entry name" value="Fic"/>
    <property type="match status" value="1"/>
</dbReference>
<dbReference type="Gene3D" id="1.10.3290.10">
    <property type="entry name" value="Fido-like domain"/>
    <property type="match status" value="1"/>
</dbReference>
<evidence type="ECO:0000256" key="1">
    <source>
        <dbReference type="PIRSR" id="PIRSR038925-1"/>
    </source>
</evidence>
<keyword evidence="1" id="KW-0547">Nucleotide-binding</keyword>
<proteinExistence type="predicted"/>
<name>A0A9D1PYF9_9BACT</name>
<feature type="binding site" evidence="1">
    <location>
        <begin position="206"/>
        <end position="212"/>
    </location>
    <ligand>
        <name>ATP</name>
        <dbReference type="ChEBI" id="CHEBI:30616"/>
    </ligand>
</feature>
<dbReference type="Pfam" id="PF13784">
    <property type="entry name" value="Fic_N"/>
    <property type="match status" value="1"/>
</dbReference>